<gene>
    <name evidence="2" type="ORF">HYH03_007197</name>
</gene>
<name>A0A836BZD6_9CHLO</name>
<feature type="region of interest" description="Disordered" evidence="1">
    <location>
        <begin position="66"/>
        <end position="125"/>
    </location>
</feature>
<dbReference type="AlphaFoldDB" id="A0A836BZD6"/>
<sequence length="190" mass="19610">MPQPVRADSSTPFELRAPGLNDATHAQARPGSDEASLAALECPPLSLLTAASVPCAPAPWANAGGTALSPNRAAPSLQQRASHARSDSTAPAALSGLCSPPPPPRFDHRPSAAASAPQPWNSPTAAVPALMGSSSACSRSQCQSQSHLAPGRCMRLACGHEFVRPVLEHHVKQCLQVGTYPVPCPHPGCR</sequence>
<dbReference type="Proteomes" id="UP000612055">
    <property type="component" value="Unassembled WGS sequence"/>
</dbReference>
<evidence type="ECO:0000313" key="2">
    <source>
        <dbReference type="EMBL" id="KAG2494681.1"/>
    </source>
</evidence>
<evidence type="ECO:0000256" key="1">
    <source>
        <dbReference type="SAM" id="MobiDB-lite"/>
    </source>
</evidence>
<organism evidence="2 3">
    <name type="scientific">Edaphochlamys debaryana</name>
    <dbReference type="NCBI Taxonomy" id="47281"/>
    <lineage>
        <taxon>Eukaryota</taxon>
        <taxon>Viridiplantae</taxon>
        <taxon>Chlorophyta</taxon>
        <taxon>core chlorophytes</taxon>
        <taxon>Chlorophyceae</taxon>
        <taxon>CS clade</taxon>
        <taxon>Chlamydomonadales</taxon>
        <taxon>Chlamydomonadales incertae sedis</taxon>
        <taxon>Edaphochlamys</taxon>
    </lineage>
</organism>
<dbReference type="EMBL" id="JAEHOE010000029">
    <property type="protein sequence ID" value="KAG2494681.1"/>
    <property type="molecule type" value="Genomic_DNA"/>
</dbReference>
<feature type="region of interest" description="Disordered" evidence="1">
    <location>
        <begin position="1"/>
        <end position="35"/>
    </location>
</feature>
<keyword evidence="3" id="KW-1185">Reference proteome</keyword>
<accession>A0A836BZD6</accession>
<reference evidence="2" key="1">
    <citation type="journal article" date="2020" name="bioRxiv">
        <title>Comparative genomics of Chlamydomonas.</title>
        <authorList>
            <person name="Craig R.J."/>
            <person name="Hasan A.R."/>
            <person name="Ness R.W."/>
            <person name="Keightley P.D."/>
        </authorList>
    </citation>
    <scope>NUCLEOTIDE SEQUENCE</scope>
    <source>
        <strain evidence="2">CCAP 11/70</strain>
    </source>
</reference>
<comment type="caution">
    <text evidence="2">The sequence shown here is derived from an EMBL/GenBank/DDBJ whole genome shotgun (WGS) entry which is preliminary data.</text>
</comment>
<proteinExistence type="predicted"/>
<evidence type="ECO:0000313" key="3">
    <source>
        <dbReference type="Proteomes" id="UP000612055"/>
    </source>
</evidence>
<protein>
    <submittedName>
        <fullName evidence="2">Uncharacterized protein</fullName>
    </submittedName>
</protein>